<dbReference type="GO" id="GO:0004930">
    <property type="term" value="F:G protein-coupled receptor activity"/>
    <property type="evidence" value="ECO:0000318"/>
    <property type="project" value="GO_Central"/>
</dbReference>
<evidence type="ECO:0000259" key="10">
    <source>
        <dbReference type="PROSITE" id="PS50262"/>
    </source>
</evidence>
<dbReference type="PROSITE" id="PS50262">
    <property type="entry name" value="G_PROTEIN_RECEP_F1_2"/>
    <property type="match status" value="1"/>
</dbReference>
<dbReference type="AlphaFoldDB" id="A7S3H8"/>
<organism evidence="11 12">
    <name type="scientific">Nematostella vectensis</name>
    <name type="common">Starlet sea anemone</name>
    <dbReference type="NCBI Taxonomy" id="45351"/>
    <lineage>
        <taxon>Eukaryota</taxon>
        <taxon>Metazoa</taxon>
        <taxon>Cnidaria</taxon>
        <taxon>Anthozoa</taxon>
        <taxon>Hexacorallia</taxon>
        <taxon>Actiniaria</taxon>
        <taxon>Edwardsiidae</taxon>
        <taxon>Nematostella</taxon>
    </lineage>
</organism>
<dbReference type="EMBL" id="DS469573">
    <property type="protein sequence ID" value="EDO41773.1"/>
    <property type="molecule type" value="Genomic_DNA"/>
</dbReference>
<name>A7S3H8_NEMVE</name>
<evidence type="ECO:0000256" key="9">
    <source>
        <dbReference type="SAM" id="Phobius"/>
    </source>
</evidence>
<keyword evidence="7" id="KW-0675">Receptor</keyword>
<evidence type="ECO:0000256" key="1">
    <source>
        <dbReference type="ARBA" id="ARBA00004651"/>
    </source>
</evidence>
<dbReference type="SUPFAM" id="SSF81321">
    <property type="entry name" value="Family A G protein-coupled receptor-like"/>
    <property type="match status" value="1"/>
</dbReference>
<dbReference type="Gene3D" id="1.20.1070.10">
    <property type="entry name" value="Rhodopsin 7-helix transmembrane proteins"/>
    <property type="match status" value="1"/>
</dbReference>
<evidence type="ECO:0000256" key="4">
    <source>
        <dbReference type="ARBA" id="ARBA00022989"/>
    </source>
</evidence>
<evidence type="ECO:0000256" key="6">
    <source>
        <dbReference type="ARBA" id="ARBA00023136"/>
    </source>
</evidence>
<evidence type="ECO:0000256" key="2">
    <source>
        <dbReference type="ARBA" id="ARBA00022475"/>
    </source>
</evidence>
<feature type="domain" description="G-protein coupled receptors family 1 profile" evidence="10">
    <location>
        <begin position="32"/>
        <end position="143"/>
    </location>
</feature>
<keyword evidence="8" id="KW-0807">Transducer</keyword>
<dbReference type="InParanoid" id="A7S3H8"/>
<accession>A7S3H8</accession>
<dbReference type="GO" id="GO:0007186">
    <property type="term" value="P:G protein-coupled receptor signaling pathway"/>
    <property type="evidence" value="ECO:0000318"/>
    <property type="project" value="GO_Central"/>
</dbReference>
<keyword evidence="4 9" id="KW-1133">Transmembrane helix</keyword>
<gene>
    <name evidence="11" type="ORF">NEMVEDRAFT_v1g206225</name>
</gene>
<evidence type="ECO:0000313" key="11">
    <source>
        <dbReference type="EMBL" id="EDO41773.1"/>
    </source>
</evidence>
<proteinExistence type="predicted"/>
<keyword evidence="2" id="KW-1003">Cell membrane</keyword>
<dbReference type="InterPro" id="IPR017452">
    <property type="entry name" value="GPCR_Rhodpsn_7TM"/>
</dbReference>
<reference evidence="11 12" key="1">
    <citation type="journal article" date="2007" name="Science">
        <title>Sea anemone genome reveals ancestral eumetazoan gene repertoire and genomic organization.</title>
        <authorList>
            <person name="Putnam N.H."/>
            <person name="Srivastava M."/>
            <person name="Hellsten U."/>
            <person name="Dirks B."/>
            <person name="Chapman J."/>
            <person name="Salamov A."/>
            <person name="Terry A."/>
            <person name="Shapiro H."/>
            <person name="Lindquist E."/>
            <person name="Kapitonov V.V."/>
            <person name="Jurka J."/>
            <person name="Genikhovich G."/>
            <person name="Grigoriev I.V."/>
            <person name="Lucas S.M."/>
            <person name="Steele R.E."/>
            <person name="Finnerty J.R."/>
            <person name="Technau U."/>
            <person name="Martindale M.Q."/>
            <person name="Rokhsar D.S."/>
        </authorList>
    </citation>
    <scope>NUCLEOTIDE SEQUENCE [LARGE SCALE GENOMIC DNA]</scope>
    <source>
        <strain evidence="12">CH2 X CH6</strain>
    </source>
</reference>
<keyword evidence="6 9" id="KW-0472">Membrane</keyword>
<dbReference type="InterPro" id="IPR000276">
    <property type="entry name" value="GPCR_Rhodpsn"/>
</dbReference>
<dbReference type="CDD" id="cd00637">
    <property type="entry name" value="7tm_classA_rhodopsin-like"/>
    <property type="match status" value="1"/>
</dbReference>
<keyword evidence="12" id="KW-1185">Reference proteome</keyword>
<keyword evidence="5" id="KW-0297">G-protein coupled receptor</keyword>
<dbReference type="Proteomes" id="UP000001593">
    <property type="component" value="Unassembled WGS sequence"/>
</dbReference>
<evidence type="ECO:0000313" key="12">
    <source>
        <dbReference type="Proteomes" id="UP000001593"/>
    </source>
</evidence>
<feature type="transmembrane region" description="Helical" evidence="9">
    <location>
        <begin position="128"/>
        <end position="145"/>
    </location>
</feature>
<evidence type="ECO:0000256" key="7">
    <source>
        <dbReference type="ARBA" id="ARBA00023170"/>
    </source>
</evidence>
<evidence type="ECO:0000256" key="5">
    <source>
        <dbReference type="ARBA" id="ARBA00023040"/>
    </source>
</evidence>
<feature type="transmembrane region" description="Helical" evidence="9">
    <location>
        <begin position="86"/>
        <end position="107"/>
    </location>
</feature>
<evidence type="ECO:0000256" key="8">
    <source>
        <dbReference type="ARBA" id="ARBA00023224"/>
    </source>
</evidence>
<protein>
    <recommendedName>
        <fullName evidence="10">G-protein coupled receptors family 1 profile domain-containing protein</fullName>
    </recommendedName>
</protein>
<dbReference type="SMART" id="SM01381">
    <property type="entry name" value="7TM_GPCR_Srsx"/>
    <property type="match status" value="1"/>
</dbReference>
<dbReference type="OMA" id="AILYHET"/>
<dbReference type="PANTHER" id="PTHR24249">
    <property type="entry name" value="HISTAMINE RECEPTOR-RELATED G-PROTEIN COUPLED RECEPTOR"/>
    <property type="match status" value="1"/>
</dbReference>
<feature type="transmembrane region" description="Helical" evidence="9">
    <location>
        <begin position="157"/>
        <end position="177"/>
    </location>
</feature>
<dbReference type="PhylomeDB" id="A7S3H8"/>
<dbReference type="HOGENOM" id="CLU_077502_0_0_1"/>
<dbReference type="GO" id="GO:0005886">
    <property type="term" value="C:plasma membrane"/>
    <property type="evidence" value="ECO:0000318"/>
    <property type="project" value="GO_Central"/>
</dbReference>
<keyword evidence="3 9" id="KW-0812">Transmembrane</keyword>
<dbReference type="PRINTS" id="PR00237">
    <property type="entry name" value="GPCRRHODOPSN"/>
</dbReference>
<dbReference type="InterPro" id="IPR050569">
    <property type="entry name" value="TAAR"/>
</dbReference>
<feature type="transmembrane region" description="Helical" evidence="9">
    <location>
        <begin position="52"/>
        <end position="74"/>
    </location>
</feature>
<feature type="transmembrane region" description="Helical" evidence="9">
    <location>
        <begin position="20"/>
        <end position="40"/>
    </location>
</feature>
<dbReference type="Pfam" id="PF00001">
    <property type="entry name" value="7tm_1"/>
    <property type="match status" value="1"/>
</dbReference>
<dbReference type="PANTHER" id="PTHR24249:SF421">
    <property type="entry name" value="G-PROTEIN COUPLED RECEPTORS FAMILY 1 PROFILE DOMAIN-CONTAINING PROTEIN"/>
    <property type="match status" value="1"/>
</dbReference>
<evidence type="ECO:0000256" key="3">
    <source>
        <dbReference type="ARBA" id="ARBA00022692"/>
    </source>
</evidence>
<sequence length="294" mass="32940">MWRDHMSPGTERKLSHVLAAIYGLSSPFTVALNLLVLVALYRVSSLRSKSNLMIGGLALTDLITGLLINPIMIADSLSPPKCGNKLAALSCTVVVGSFAYQLVLLNIDRYLAMKHTFEYPRIVTTQRVFKVNAFAWAWAIIVAATDSFPVLSAIYNTIWVACVCVCVYCLGTVLMITQRHRRAILKQHRASGMPRKAVQRSNTGYLFVIVTVIFIISSLSIVICRFFSNNSVRPILQLLIIQNSLFNPLVYTLQSSAFRKAFRRVLGISSSNREVPVAVYKVRNDIVQFRHRFP</sequence>
<feature type="transmembrane region" description="Helical" evidence="9">
    <location>
        <begin position="205"/>
        <end position="228"/>
    </location>
</feature>
<comment type="subcellular location">
    <subcellularLocation>
        <location evidence="1">Cell membrane</location>
        <topology evidence="1">Multi-pass membrane protein</topology>
    </subcellularLocation>
</comment>